<evidence type="ECO:0000313" key="1">
    <source>
        <dbReference type="EMBL" id="KAF5095149.1"/>
    </source>
</evidence>
<gene>
    <name evidence="1" type="ORF">D0Z00_003254</name>
</gene>
<dbReference type="Proteomes" id="UP000744676">
    <property type="component" value="Unassembled WGS sequence"/>
</dbReference>
<accession>A0ACB6V1Q4</accession>
<name>A0ACB6V1Q4_9ASCO</name>
<protein>
    <submittedName>
        <fullName evidence="1">Uncharacterized protein</fullName>
    </submittedName>
</protein>
<proteinExistence type="predicted"/>
<organism evidence="1 2">
    <name type="scientific">Geotrichum galactomycetum</name>
    <dbReference type="NCBI Taxonomy" id="27317"/>
    <lineage>
        <taxon>Eukaryota</taxon>
        <taxon>Fungi</taxon>
        <taxon>Dikarya</taxon>
        <taxon>Ascomycota</taxon>
        <taxon>Saccharomycotina</taxon>
        <taxon>Dipodascomycetes</taxon>
        <taxon>Dipodascales</taxon>
        <taxon>Dipodascaceae</taxon>
        <taxon>Geotrichum</taxon>
    </lineage>
</organism>
<sequence>MDKFSGNVPLDFGPGLPPLTIPPRETTIVNLNGAGFSSPPSASGTSTAPLALPAAAAAAPDDNDNNNNTLLKRVYLSSRLPINTYGGISRYMEQDLSKDEAKDMKPPFSYATMISQAILSTEDHMISLSGIYSYIADKYSFYRHSKSGWQNSIRHNLSLNKAFEKVPRKANEPGKGMKWQIVAEYKEKFQRKALQGDDIKGKSTIAQFQRQVQVITPTNTNTGSNVNATTTTTAAAGVATTMPKSAGGSPSSFSTTIELKPVDVEAATVVASLAGSSSLSSPPPSSNKSGNYQPLPQQQQQPQYQLHHQPQIQPQPHAQPVPTIFSTPTRTPPMRRDYSSSSSMGTISAIAAVADQYGFEYSGGGYPGSGYTGTSTVSAGPTPTVTQLEAYTPERGHAPLLKPPLLAAAASPGSGGGGGSFSVMMGSSSHGSNTTGLVLQQPPMASPAPFWRFMQYSTPSGAATNATLPASVGSSVSSSATNFTPSQYISNIPFLTSSGGGSVGGAGSGGGSSESGKSTLTKILNTTTTTTNDFQQMVTPTKSGQSSDKQPSGSIQPPSSRVVVDPAATGAANDLKNVDLTNMSSVLGK</sequence>
<evidence type="ECO:0000313" key="2">
    <source>
        <dbReference type="Proteomes" id="UP000744676"/>
    </source>
</evidence>
<dbReference type="EMBL" id="QVQA01000134">
    <property type="protein sequence ID" value="KAF5095149.1"/>
    <property type="molecule type" value="Genomic_DNA"/>
</dbReference>
<keyword evidence="2" id="KW-1185">Reference proteome</keyword>
<reference evidence="1 2" key="1">
    <citation type="journal article" date="2020" name="Front. Microbiol.">
        <title>Phenotypic and Genetic Characterization of the Cheese Ripening Yeast Geotrichum candidum.</title>
        <authorList>
            <person name="Perkins V."/>
            <person name="Vignola S."/>
            <person name="Lessard M.H."/>
            <person name="Plante P.L."/>
            <person name="Corbeil J."/>
            <person name="Dugat-Bony E."/>
            <person name="Frenette M."/>
            <person name="Labrie S."/>
        </authorList>
    </citation>
    <scope>NUCLEOTIDE SEQUENCE [LARGE SCALE GENOMIC DNA]</scope>
    <source>
        <strain evidence="1 2">LMA-1147</strain>
    </source>
</reference>
<comment type="caution">
    <text evidence="1">The sequence shown here is derived from an EMBL/GenBank/DDBJ whole genome shotgun (WGS) entry which is preliminary data.</text>
</comment>